<dbReference type="InterPro" id="IPR029058">
    <property type="entry name" value="AB_hydrolase_fold"/>
</dbReference>
<evidence type="ECO:0000259" key="2">
    <source>
        <dbReference type="Pfam" id="PF12697"/>
    </source>
</evidence>
<dbReference type="Gene3D" id="3.40.50.1820">
    <property type="entry name" value="alpha/beta hydrolase"/>
    <property type="match status" value="1"/>
</dbReference>
<accession>A0AA39TK46</accession>
<dbReference type="Pfam" id="PF12697">
    <property type="entry name" value="Abhydrolase_6"/>
    <property type="match status" value="1"/>
</dbReference>
<comment type="caution">
    <text evidence="3">The sequence shown here is derived from an EMBL/GenBank/DDBJ whole genome shotgun (WGS) entry which is preliminary data.</text>
</comment>
<dbReference type="GO" id="GO:0016787">
    <property type="term" value="F:hydrolase activity"/>
    <property type="evidence" value="ECO:0007669"/>
    <property type="project" value="UniProtKB-KW"/>
</dbReference>
<keyword evidence="4" id="KW-1185">Reference proteome</keyword>
<dbReference type="PANTHER" id="PTHR12277">
    <property type="entry name" value="ALPHA/BETA HYDROLASE DOMAIN-CONTAINING PROTEIN"/>
    <property type="match status" value="1"/>
</dbReference>
<keyword evidence="3" id="KW-0378">Hydrolase</keyword>
<protein>
    <submittedName>
        <fullName evidence="3">Alpha/Beta hydrolase protein</fullName>
    </submittedName>
</protein>
<organism evidence="3 4">
    <name type="scientific">Bombardia bombarda</name>
    <dbReference type="NCBI Taxonomy" id="252184"/>
    <lineage>
        <taxon>Eukaryota</taxon>
        <taxon>Fungi</taxon>
        <taxon>Dikarya</taxon>
        <taxon>Ascomycota</taxon>
        <taxon>Pezizomycotina</taxon>
        <taxon>Sordariomycetes</taxon>
        <taxon>Sordariomycetidae</taxon>
        <taxon>Sordariales</taxon>
        <taxon>Lasiosphaeriaceae</taxon>
        <taxon>Bombardia</taxon>
    </lineage>
</organism>
<keyword evidence="1" id="KW-0472">Membrane</keyword>
<dbReference type="PANTHER" id="PTHR12277:SF81">
    <property type="entry name" value="PROTEIN ABHD13"/>
    <property type="match status" value="1"/>
</dbReference>
<keyword evidence="1" id="KW-0812">Transmembrane</keyword>
<proteinExistence type="predicted"/>
<dbReference type="EMBL" id="JAULSR010000011">
    <property type="protein sequence ID" value="KAK0610189.1"/>
    <property type="molecule type" value="Genomic_DNA"/>
</dbReference>
<feature type="transmembrane region" description="Helical" evidence="1">
    <location>
        <begin position="14"/>
        <end position="35"/>
    </location>
</feature>
<gene>
    <name evidence="3" type="ORF">B0T17DRAFT_501022</name>
</gene>
<dbReference type="InterPro" id="IPR000073">
    <property type="entry name" value="AB_hydrolase_1"/>
</dbReference>
<dbReference type="SUPFAM" id="SSF53474">
    <property type="entry name" value="alpha/beta-Hydrolases"/>
    <property type="match status" value="1"/>
</dbReference>
<reference evidence="3" key="1">
    <citation type="submission" date="2023-06" db="EMBL/GenBank/DDBJ databases">
        <title>Genome-scale phylogeny and comparative genomics of the fungal order Sordariales.</title>
        <authorList>
            <consortium name="Lawrence Berkeley National Laboratory"/>
            <person name="Hensen N."/>
            <person name="Bonometti L."/>
            <person name="Westerberg I."/>
            <person name="Brannstrom I.O."/>
            <person name="Guillou S."/>
            <person name="Cros-Aarteil S."/>
            <person name="Calhoun S."/>
            <person name="Haridas S."/>
            <person name="Kuo A."/>
            <person name="Mondo S."/>
            <person name="Pangilinan J."/>
            <person name="Riley R."/>
            <person name="LaButti K."/>
            <person name="Andreopoulos B."/>
            <person name="Lipzen A."/>
            <person name="Chen C."/>
            <person name="Yanf M."/>
            <person name="Daum C."/>
            <person name="Ng V."/>
            <person name="Clum A."/>
            <person name="Steindorff A."/>
            <person name="Ohm R."/>
            <person name="Martin F."/>
            <person name="Silar P."/>
            <person name="Natvig D."/>
            <person name="Lalanne C."/>
            <person name="Gautier V."/>
            <person name="Ament-velasquez S.L."/>
            <person name="Kruys A."/>
            <person name="Hutchinson M.I."/>
            <person name="Powell A.J."/>
            <person name="Barry K."/>
            <person name="Miller A.N."/>
            <person name="Grigoriev I.V."/>
            <person name="Debuchy R."/>
            <person name="Gladieux P."/>
            <person name="Thoren M.H."/>
            <person name="Johannesson H."/>
        </authorList>
    </citation>
    <scope>NUCLEOTIDE SEQUENCE</scope>
    <source>
        <strain evidence="3">SMH3391-2</strain>
    </source>
</reference>
<dbReference type="Proteomes" id="UP001174934">
    <property type="component" value="Unassembled WGS sequence"/>
</dbReference>
<evidence type="ECO:0000256" key="1">
    <source>
        <dbReference type="SAM" id="Phobius"/>
    </source>
</evidence>
<feature type="domain" description="AB hydrolase-1" evidence="2">
    <location>
        <begin position="151"/>
        <end position="277"/>
    </location>
</feature>
<sequence length="389" mass="43152">MTGVKPASYLVPSLVLGLPLVLYITFLGLSAIPLFQRNFLYAHKIHTLWWSNLWHPVSWGFADNQVNSFNLHTSDGERLHAWHILPLPLYAAHEHELAHPSMDTCDLKPLRNFEYFRDDPTSGLVISFHGNTGHIAQAIRPAHFRSLTSISNIHVLTISYRGFGLSTGTPTEPGLILDAITAINWAIHDAGVPPSRIVLMGHSLGTAVTSAALEHFAHEGVDFAGVVLVSAFSSLPTMLSGYAIAGFLPVLAPLKISSWLLRHAMEYVVDKWPSADRLRETVRVVKGRGGRLRLHMVHAADDWDIPCHEDDKLFKAAVEGTFREGVGMDEETLAREKEVRTVGSGNAFAATWKDGDVVIRQERFPNGGEYLALRDEMRLDGKKLTFSRT</sequence>
<evidence type="ECO:0000313" key="3">
    <source>
        <dbReference type="EMBL" id="KAK0610189.1"/>
    </source>
</evidence>
<name>A0AA39TK46_9PEZI</name>
<keyword evidence="1" id="KW-1133">Transmembrane helix</keyword>
<evidence type="ECO:0000313" key="4">
    <source>
        <dbReference type="Proteomes" id="UP001174934"/>
    </source>
</evidence>
<dbReference type="AlphaFoldDB" id="A0AA39TK46"/>